<dbReference type="AlphaFoldDB" id="A0A8T9Q906"/>
<dbReference type="Pfam" id="PF07691">
    <property type="entry name" value="PA14"/>
    <property type="match status" value="1"/>
</dbReference>
<dbReference type="SUPFAM" id="SSF56988">
    <property type="entry name" value="Anthrax protective antigen"/>
    <property type="match status" value="1"/>
</dbReference>
<dbReference type="InterPro" id="IPR013783">
    <property type="entry name" value="Ig-like_fold"/>
</dbReference>
<gene>
    <name evidence="2" type="ORF">MUN79_06720</name>
</gene>
<dbReference type="KEGG" id="hcu:MUN79_06720"/>
<keyword evidence="3" id="KW-1185">Reference proteome</keyword>
<dbReference type="SMART" id="SM00758">
    <property type="entry name" value="PA14"/>
    <property type="match status" value="1"/>
</dbReference>
<dbReference type="InterPro" id="IPR026444">
    <property type="entry name" value="Secre_tail"/>
</dbReference>
<evidence type="ECO:0000313" key="3">
    <source>
        <dbReference type="Proteomes" id="UP000831796"/>
    </source>
</evidence>
<dbReference type="InterPro" id="IPR011658">
    <property type="entry name" value="PA14_dom"/>
</dbReference>
<dbReference type="EMBL" id="CP095046">
    <property type="protein sequence ID" value="UOQ73615.1"/>
    <property type="molecule type" value="Genomic_DNA"/>
</dbReference>
<protein>
    <submittedName>
        <fullName evidence="2">T9SS type A sorting domain-containing protein</fullName>
    </submittedName>
</protein>
<feature type="domain" description="PA14" evidence="1">
    <location>
        <begin position="181"/>
        <end position="342"/>
    </location>
</feature>
<dbReference type="Gene3D" id="2.60.40.10">
    <property type="entry name" value="Immunoglobulins"/>
    <property type="match status" value="2"/>
</dbReference>
<evidence type="ECO:0000259" key="1">
    <source>
        <dbReference type="PROSITE" id="PS51820"/>
    </source>
</evidence>
<dbReference type="InterPro" id="IPR037524">
    <property type="entry name" value="PA14/GLEYA"/>
</dbReference>
<dbReference type="Proteomes" id="UP000831796">
    <property type="component" value="Chromosome"/>
</dbReference>
<name>A0A8T9Q906_9BACT</name>
<dbReference type="Gene3D" id="3.90.182.10">
    <property type="entry name" value="Toxin - Anthrax Protective Antigen,domain 1"/>
    <property type="match status" value="1"/>
</dbReference>
<dbReference type="Pfam" id="PF05345">
    <property type="entry name" value="He_PIG"/>
    <property type="match status" value="1"/>
</dbReference>
<sequence length="533" mass="56575">MSLTNVTIDNGGLHRPETRAANVYLTAGLHNILLLYGDATGSSTLVLEYQGPGLTRQLVPTGILCTGIQPERPVASNLAYSPHMAARVEGTTGVSSLPELASSSAIAAFVIANAPALPAGITINTDNGRLAVDGTVPLGTYSVDVAVTNAGGNATFQDAFVFTVAPAPPAGCAKNAPNGSPPTAGLYGEYYTGYFDDDPTFFETNTPLITRLEPGLNYTTDDGWGNVLPPADNTLLDPDHYSARYRGSISLPTAGSYTFYLTSDDASYLWLDNAARMSPLRIGQAAINNGKRHKPTTESVTLTLAAGLHDFVVLFGEDTGANQLVLEYEGPGIARQPLPGGITCSAFTGQPLPVKLVRFEATPSGSYVNIEWATAQEVNSLKYVVERSRNGAVFETVESRPALGNSTQAQTYRLTDRAPLPGLSYYRLRQIDKDGKESFSAVVVVQVSKPNALTAAVFPNPNRGSFSVRVQQITAEPAQLELVNMQGQVVYRQQLPAAAIAEYDLKVPGLAVGLYQLRLSSATGVATQKVVIE</sequence>
<dbReference type="Pfam" id="PF18962">
    <property type="entry name" value="Por_Secre_tail"/>
    <property type="match status" value="1"/>
</dbReference>
<dbReference type="RefSeq" id="WP_244676966.1">
    <property type="nucleotide sequence ID" value="NZ_CP095046.1"/>
</dbReference>
<reference evidence="2" key="1">
    <citation type="submission" date="2022-04" db="EMBL/GenBank/DDBJ databases">
        <title>Hymenobacter sp. isolated from the air.</title>
        <authorList>
            <person name="Won M."/>
            <person name="Lee C.-M."/>
            <person name="Woen H.-Y."/>
            <person name="Kwon S.-W."/>
        </authorList>
    </citation>
    <scope>NUCLEOTIDE SEQUENCE</scope>
    <source>
        <strain evidence="2">5116S-3</strain>
    </source>
</reference>
<evidence type="ECO:0000313" key="2">
    <source>
        <dbReference type="EMBL" id="UOQ73615.1"/>
    </source>
</evidence>
<dbReference type="PROSITE" id="PS51820">
    <property type="entry name" value="PA14"/>
    <property type="match status" value="1"/>
</dbReference>
<accession>A0A8T9Q906</accession>
<dbReference type="NCBIfam" id="TIGR04183">
    <property type="entry name" value="Por_Secre_tail"/>
    <property type="match status" value="1"/>
</dbReference>
<proteinExistence type="predicted"/>
<organism evidence="2 3">
    <name type="scientific">Hymenobacter cellulosilyticus</name>
    <dbReference type="NCBI Taxonomy" id="2932248"/>
    <lineage>
        <taxon>Bacteria</taxon>
        <taxon>Pseudomonadati</taxon>
        <taxon>Bacteroidota</taxon>
        <taxon>Cytophagia</taxon>
        <taxon>Cytophagales</taxon>
        <taxon>Hymenobacteraceae</taxon>
        <taxon>Hymenobacter</taxon>
    </lineage>
</organism>